<proteinExistence type="predicted"/>
<sequence>MKNCTIVNCGSAFGLGGDVNLKIDGLNIDNCGTVYDIDSESSNINTHAKNVNVTNTETYIRVAGKPTEQSSNSEQMEIPHTAIPLVSSDDNYAMRIALKYIGATS</sequence>
<evidence type="ECO:0000313" key="2">
    <source>
        <dbReference type="Proteomes" id="UP001570417"/>
    </source>
</evidence>
<dbReference type="Gene3D" id="2.160.20.10">
    <property type="entry name" value="Single-stranded right-handed beta-helix, Pectin lyase-like"/>
    <property type="match status" value="1"/>
</dbReference>
<dbReference type="Proteomes" id="UP001570417">
    <property type="component" value="Unassembled WGS sequence"/>
</dbReference>
<accession>A0ABV4N966</accession>
<evidence type="ECO:0000313" key="1">
    <source>
        <dbReference type="EMBL" id="MFA0567701.1"/>
    </source>
</evidence>
<dbReference type="InterPro" id="IPR012334">
    <property type="entry name" value="Pectin_lyas_fold"/>
</dbReference>
<keyword evidence="2" id="KW-1185">Reference proteome</keyword>
<reference evidence="1 2" key="1">
    <citation type="journal article" date="2024" name="ISME J.">
        <title>Tailless and filamentous prophages are predominant in marine Vibrio.</title>
        <authorList>
            <person name="Steensen K."/>
            <person name="Seneca J."/>
            <person name="Bartlau N."/>
            <person name="Yu X.A."/>
            <person name="Hussain F.A."/>
            <person name="Polz M.F."/>
        </authorList>
    </citation>
    <scope>NUCLEOTIDE SEQUENCE [LARGE SCALE GENOMIC DNA]</scope>
    <source>
        <strain evidence="1 2">10N.222.51.A1</strain>
    </source>
</reference>
<comment type="caution">
    <text evidence="1">The sequence shown here is derived from an EMBL/GenBank/DDBJ whole genome shotgun (WGS) entry which is preliminary data.</text>
</comment>
<protein>
    <submittedName>
        <fullName evidence="1">Uncharacterized protein</fullName>
    </submittedName>
</protein>
<dbReference type="RefSeq" id="WP_372265205.1">
    <property type="nucleotide sequence ID" value="NZ_JBFRUW010000011.1"/>
</dbReference>
<dbReference type="EMBL" id="JBFRUW010000011">
    <property type="protein sequence ID" value="MFA0567701.1"/>
    <property type="molecule type" value="Genomic_DNA"/>
</dbReference>
<gene>
    <name evidence="1" type="ORF">AB4566_05365</name>
</gene>
<organism evidence="1 2">
    <name type="scientific">Vibrio gallaecicus</name>
    <dbReference type="NCBI Taxonomy" id="552386"/>
    <lineage>
        <taxon>Bacteria</taxon>
        <taxon>Pseudomonadati</taxon>
        <taxon>Pseudomonadota</taxon>
        <taxon>Gammaproteobacteria</taxon>
        <taxon>Vibrionales</taxon>
        <taxon>Vibrionaceae</taxon>
        <taxon>Vibrio</taxon>
    </lineage>
</organism>
<name>A0ABV4N966_9VIBR</name>